<evidence type="ECO:0000256" key="4">
    <source>
        <dbReference type="ARBA" id="ARBA00022840"/>
    </source>
</evidence>
<dbReference type="InterPro" id="IPR003593">
    <property type="entry name" value="AAA+_ATPase"/>
</dbReference>
<evidence type="ECO:0000256" key="1">
    <source>
        <dbReference type="ARBA" id="ARBA00005417"/>
    </source>
</evidence>
<feature type="region of interest" description="Disordered" evidence="5">
    <location>
        <begin position="303"/>
        <end position="324"/>
    </location>
</feature>
<dbReference type="Pfam" id="PF13732">
    <property type="entry name" value="DrrA1-3_C"/>
    <property type="match status" value="1"/>
</dbReference>
<dbReference type="InterPro" id="IPR017871">
    <property type="entry name" value="ABC_transporter-like_CS"/>
</dbReference>
<comment type="caution">
    <text evidence="7">The sequence shown here is derived from an EMBL/GenBank/DDBJ whole genome shotgun (WGS) entry which is preliminary data.</text>
</comment>
<dbReference type="EMBL" id="JAINZZ010000008">
    <property type="protein sequence ID" value="MBY8877929.1"/>
    <property type="molecule type" value="Genomic_DNA"/>
</dbReference>
<feature type="domain" description="ABC transporter" evidence="6">
    <location>
        <begin position="9"/>
        <end position="233"/>
    </location>
</feature>
<dbReference type="RefSeq" id="WP_222962078.1">
    <property type="nucleotide sequence ID" value="NZ_JAINZZ010000008.1"/>
</dbReference>
<dbReference type="GO" id="GO:0005524">
    <property type="term" value="F:ATP binding"/>
    <property type="evidence" value="ECO:0007669"/>
    <property type="project" value="UniProtKB-KW"/>
</dbReference>
<evidence type="ECO:0000313" key="8">
    <source>
        <dbReference type="Proteomes" id="UP000778578"/>
    </source>
</evidence>
<evidence type="ECO:0000256" key="3">
    <source>
        <dbReference type="ARBA" id="ARBA00022741"/>
    </source>
</evidence>
<evidence type="ECO:0000256" key="5">
    <source>
        <dbReference type="SAM" id="MobiDB-lite"/>
    </source>
</evidence>
<proteinExistence type="inferred from homology"/>
<dbReference type="PROSITE" id="PS00211">
    <property type="entry name" value="ABC_TRANSPORTER_1"/>
    <property type="match status" value="1"/>
</dbReference>
<dbReference type="PANTHER" id="PTHR43335:SF4">
    <property type="entry name" value="ABC TRANSPORTER, ATP-BINDING PROTEIN"/>
    <property type="match status" value="1"/>
</dbReference>
<dbReference type="InterPro" id="IPR025302">
    <property type="entry name" value="DrrA1/2-like_C"/>
</dbReference>
<evidence type="ECO:0000256" key="2">
    <source>
        <dbReference type="ARBA" id="ARBA00022448"/>
    </source>
</evidence>
<dbReference type="CDD" id="cd03268">
    <property type="entry name" value="ABC_BcrA_bacitracin_resist"/>
    <property type="match status" value="1"/>
</dbReference>
<keyword evidence="4 7" id="KW-0067">ATP-binding</keyword>
<dbReference type="PROSITE" id="PS50893">
    <property type="entry name" value="ABC_TRANSPORTER_2"/>
    <property type="match status" value="1"/>
</dbReference>
<dbReference type="PANTHER" id="PTHR43335">
    <property type="entry name" value="ABC TRANSPORTER, ATP-BINDING PROTEIN"/>
    <property type="match status" value="1"/>
</dbReference>
<dbReference type="SMART" id="SM00382">
    <property type="entry name" value="AAA"/>
    <property type="match status" value="1"/>
</dbReference>
<dbReference type="Gene3D" id="3.40.50.300">
    <property type="entry name" value="P-loop containing nucleotide triphosphate hydrolases"/>
    <property type="match status" value="1"/>
</dbReference>
<dbReference type="InterPro" id="IPR003439">
    <property type="entry name" value="ABC_transporter-like_ATP-bd"/>
</dbReference>
<comment type="similarity">
    <text evidence="1">Belongs to the ABC transporter superfamily.</text>
</comment>
<accession>A0ABS7Q447</accession>
<evidence type="ECO:0000259" key="6">
    <source>
        <dbReference type="PROSITE" id="PS50893"/>
    </source>
</evidence>
<keyword evidence="3" id="KW-0547">Nucleotide-binding</keyword>
<dbReference type="Pfam" id="PF00005">
    <property type="entry name" value="ABC_tran"/>
    <property type="match status" value="1"/>
</dbReference>
<reference evidence="7 8" key="1">
    <citation type="submission" date="2021-08" db="EMBL/GenBank/DDBJ databases">
        <title>WGS of actinomycetes from Thailand.</title>
        <authorList>
            <person name="Thawai C."/>
        </authorList>
    </citation>
    <scope>NUCLEOTIDE SEQUENCE [LARGE SCALE GENOMIC DNA]</scope>
    <source>
        <strain evidence="7 8">PLK6-54</strain>
    </source>
</reference>
<name>A0ABS7Q447_9ACTN</name>
<protein>
    <submittedName>
        <fullName evidence="7">ABC transporter ATP-binding protein</fullName>
    </submittedName>
</protein>
<dbReference type="InterPro" id="IPR027417">
    <property type="entry name" value="P-loop_NTPase"/>
</dbReference>
<keyword evidence="2" id="KW-0813">Transport</keyword>
<keyword evidence="8" id="KW-1185">Reference proteome</keyword>
<evidence type="ECO:0000313" key="7">
    <source>
        <dbReference type="EMBL" id="MBY8877929.1"/>
    </source>
</evidence>
<organism evidence="7 8">
    <name type="scientific">Actinacidiphila acidipaludis</name>
    <dbReference type="NCBI Taxonomy" id="2873382"/>
    <lineage>
        <taxon>Bacteria</taxon>
        <taxon>Bacillati</taxon>
        <taxon>Actinomycetota</taxon>
        <taxon>Actinomycetes</taxon>
        <taxon>Kitasatosporales</taxon>
        <taxon>Streptomycetaceae</taxon>
        <taxon>Actinacidiphila</taxon>
    </lineage>
</organism>
<dbReference type="Proteomes" id="UP000778578">
    <property type="component" value="Unassembled WGS sequence"/>
</dbReference>
<sequence length="324" mass="34612">MPDGDETVIRTSGLTKRYSADTGVFDLDLTVRRGEVYGFLGPNGSGKTTTMRMLVGLIRPTSGTATVLGHPAGSHAAQRGVGALIESPAMYPHLSGRDNLRVLARYADLPPTRVDEVLDEVEMTAKADVAFRAYSLGMRQRIAVAAALLKDPALLILDEPTNGLDPAGMAGMRELITGLRRDHRTVLLSSHLLAEVELLCDRVGVIRRGRLVADGTVEELRQGAGGGWISVAVDAPERAAELAARLPGVRSATVVDGELRVAADRDRAAAVNRFLVENGVEVSELRCAGGSLEDVFFELIGDQGESGDEPRQQPGTERAEVVNR</sequence>
<dbReference type="SUPFAM" id="SSF52540">
    <property type="entry name" value="P-loop containing nucleoside triphosphate hydrolases"/>
    <property type="match status" value="1"/>
</dbReference>
<gene>
    <name evidence="7" type="ORF">K7862_09850</name>
</gene>